<evidence type="ECO:0000256" key="7">
    <source>
        <dbReference type="SAM" id="MobiDB-lite"/>
    </source>
</evidence>
<dbReference type="Pfam" id="PF14487">
    <property type="entry name" value="DarT"/>
    <property type="match status" value="1"/>
</dbReference>
<feature type="active site" evidence="6">
    <location>
        <position position="251"/>
    </location>
</feature>
<evidence type="ECO:0000256" key="5">
    <source>
        <dbReference type="ARBA" id="ARBA00023125"/>
    </source>
</evidence>
<comment type="caution">
    <text evidence="6">Lacks conserved residue(s) required for the propagation of feature annotation.</text>
</comment>
<keyword evidence="4 6" id="KW-0548">Nucleotidyltransferase</keyword>
<dbReference type="STRING" id="1137284.GCA_001418205_02045"/>
<keyword evidence="8" id="KW-0812">Transmembrane</keyword>
<keyword evidence="2 6" id="KW-0328">Glycosyltransferase</keyword>
<evidence type="ECO:0000256" key="6">
    <source>
        <dbReference type="PROSITE-ProRule" id="PRU01362"/>
    </source>
</evidence>
<dbReference type="GO" id="GO:0016779">
    <property type="term" value="F:nucleotidyltransferase activity"/>
    <property type="evidence" value="ECO:0007669"/>
    <property type="project" value="UniProtKB-UniRule"/>
</dbReference>
<dbReference type="GO" id="GO:0016757">
    <property type="term" value="F:glycosyltransferase activity"/>
    <property type="evidence" value="ECO:0007669"/>
    <property type="project" value="UniProtKB-UniRule"/>
</dbReference>
<keyword evidence="11" id="KW-1185">Reference proteome</keyword>
<comment type="catalytic activity">
    <reaction evidence="6">
        <text>a thymidine in DNA + NAD(+) = an N-(ADP-alpha-D-ribosyl)-thymidine in DNA + nicotinamide + H(+)</text>
        <dbReference type="Rhea" id="RHEA:71651"/>
        <dbReference type="Rhea" id="RHEA-COMP:13556"/>
        <dbReference type="Rhea" id="RHEA-COMP:18051"/>
        <dbReference type="ChEBI" id="CHEBI:15378"/>
        <dbReference type="ChEBI" id="CHEBI:17154"/>
        <dbReference type="ChEBI" id="CHEBI:57540"/>
        <dbReference type="ChEBI" id="CHEBI:137386"/>
        <dbReference type="ChEBI" id="CHEBI:191199"/>
    </reaction>
</comment>
<keyword evidence="3 6" id="KW-0808">Transferase</keyword>
<evidence type="ECO:0000256" key="2">
    <source>
        <dbReference type="ARBA" id="ARBA00022676"/>
    </source>
</evidence>
<feature type="region of interest" description="Disordered" evidence="7">
    <location>
        <begin position="33"/>
        <end position="70"/>
    </location>
</feature>
<dbReference type="GO" id="GO:0003677">
    <property type="term" value="F:DNA binding"/>
    <property type="evidence" value="ECO:0007669"/>
    <property type="project" value="UniProtKB-UniRule"/>
</dbReference>
<organism evidence="10 11">
    <name type="scientific">Marinomonas fungiae</name>
    <dbReference type="NCBI Taxonomy" id="1137284"/>
    <lineage>
        <taxon>Bacteria</taxon>
        <taxon>Pseudomonadati</taxon>
        <taxon>Pseudomonadota</taxon>
        <taxon>Gammaproteobacteria</taxon>
        <taxon>Oceanospirillales</taxon>
        <taxon>Oceanospirillaceae</taxon>
        <taxon>Marinomonas</taxon>
    </lineage>
</organism>
<reference evidence="11" key="1">
    <citation type="submission" date="2015-08" db="EMBL/GenBank/DDBJ databases">
        <authorList>
            <person name="Varghese N."/>
        </authorList>
    </citation>
    <scope>NUCLEOTIDE SEQUENCE [LARGE SCALE GENOMIC DNA]</scope>
    <source>
        <strain evidence="11">JCM 18476</strain>
    </source>
</reference>
<evidence type="ECO:0000259" key="9">
    <source>
        <dbReference type="PROSITE" id="PS52018"/>
    </source>
</evidence>
<comment type="similarity">
    <text evidence="6">Belongs to the DarT ADP-ribosyltransferase family.</text>
</comment>
<keyword evidence="8" id="KW-1133">Transmembrane helix</keyword>
<feature type="transmembrane region" description="Helical" evidence="8">
    <location>
        <begin position="6"/>
        <end position="26"/>
    </location>
</feature>
<keyword evidence="8" id="KW-0472">Membrane</keyword>
<keyword evidence="5 6" id="KW-0238">DNA-binding</keyword>
<dbReference type="InterPro" id="IPR029494">
    <property type="entry name" value="DarT"/>
</dbReference>
<keyword evidence="1 6" id="KW-1277">Toxin-antitoxin system</keyword>
<dbReference type="PROSITE" id="PS52018">
    <property type="entry name" value="DART"/>
    <property type="match status" value="1"/>
</dbReference>
<proteinExistence type="inferred from homology"/>
<gene>
    <name evidence="10" type="ORF">Ga0061065_105277</name>
</gene>
<protein>
    <recommendedName>
        <fullName evidence="9">DarT domain-containing protein</fullName>
    </recommendedName>
</protein>
<dbReference type="AlphaFoldDB" id="A0A0K6IM62"/>
<evidence type="ECO:0000313" key="10">
    <source>
        <dbReference type="EMBL" id="CUB04179.1"/>
    </source>
</evidence>
<evidence type="ECO:0000256" key="1">
    <source>
        <dbReference type="ARBA" id="ARBA00022649"/>
    </source>
</evidence>
<dbReference type="OrthoDB" id="9813972at2"/>
<dbReference type="EMBL" id="CYHG01000005">
    <property type="protein sequence ID" value="CUB04179.1"/>
    <property type="molecule type" value="Genomic_DNA"/>
</dbReference>
<sequence length="294" mass="35361">MDIILKIIIVVSMSFLCVFWAYIYGWKEPMEREKKRVKEEERKKRRDEENRREREYRKKRRDEENRREREEVKKIYESEKKEKLEAWELLLGESFGVDCKDKNKDKIDLYGIDFLYHMTDVENLSMVLEHGLLPHNNSYVSERIDNKDVNGRRNRKDPIYGKVIHDYVPFYFNPKNPMLFVNRYKQHGIIILVFSNDLLFREGAIFTNGNAAKNNTKFFSSLDCLGEINWDCIKAEYWNSFENGKSERMAEILVPDRVEINSLCHIICFDESQRVYVKCMAPEIKVIVDRNMYF</sequence>
<feature type="binding site" evidence="6">
    <location>
        <begin position="117"/>
        <end position="119"/>
    </location>
    <ligand>
        <name>NAD(+)</name>
        <dbReference type="ChEBI" id="CHEBI:57540"/>
    </ligand>
</feature>
<dbReference type="Proteomes" id="UP000182769">
    <property type="component" value="Unassembled WGS sequence"/>
</dbReference>
<evidence type="ECO:0000256" key="3">
    <source>
        <dbReference type="ARBA" id="ARBA00022679"/>
    </source>
</evidence>
<feature type="domain" description="DarT" evidence="9">
    <location>
        <begin position="113"/>
        <end position="294"/>
    </location>
</feature>
<evidence type="ECO:0000256" key="8">
    <source>
        <dbReference type="SAM" id="Phobius"/>
    </source>
</evidence>
<evidence type="ECO:0000313" key="11">
    <source>
        <dbReference type="Proteomes" id="UP000182769"/>
    </source>
</evidence>
<feature type="binding site" evidence="6">
    <location>
        <position position="153"/>
    </location>
    <ligand>
        <name>NAD(+)</name>
        <dbReference type="ChEBI" id="CHEBI:57540"/>
    </ligand>
</feature>
<name>A0A0K6IM62_9GAMM</name>
<dbReference type="RefSeq" id="WP_055463125.1">
    <property type="nucleotide sequence ID" value="NZ_CYHG01000005.1"/>
</dbReference>
<feature type="active site" description="Proton acceptor" evidence="6">
    <location>
        <position position="153"/>
    </location>
</feature>
<evidence type="ECO:0000256" key="4">
    <source>
        <dbReference type="ARBA" id="ARBA00022695"/>
    </source>
</evidence>
<accession>A0A0K6IM62</accession>